<gene>
    <name evidence="5" type="ORF">GCM10019016_074160</name>
</gene>
<evidence type="ECO:0000313" key="5">
    <source>
        <dbReference type="EMBL" id="GAA3500310.1"/>
    </source>
</evidence>
<dbReference type="PANTHER" id="PTHR43125">
    <property type="entry name" value="INOSITOL-3-PHOSPHATE SYNTHASE"/>
    <property type="match status" value="1"/>
</dbReference>
<dbReference type="InterPro" id="IPR005149">
    <property type="entry name" value="Tscrpt_reg_PadR_N"/>
</dbReference>
<evidence type="ECO:0000313" key="6">
    <source>
        <dbReference type="Proteomes" id="UP001501455"/>
    </source>
</evidence>
<evidence type="ECO:0000256" key="2">
    <source>
        <dbReference type="SAM" id="MobiDB-lite"/>
    </source>
</evidence>
<evidence type="ECO:0000259" key="3">
    <source>
        <dbReference type="Pfam" id="PF01658"/>
    </source>
</evidence>
<name>A0ABP6TZK3_9ACTN</name>
<dbReference type="InterPro" id="IPR013021">
    <property type="entry name" value="Myo-inos-1-P_Synthase_GAPDH"/>
</dbReference>
<dbReference type="NCBIfam" id="TIGR03450">
    <property type="entry name" value="mycothiol_INO1"/>
    <property type="match status" value="1"/>
</dbReference>
<dbReference type="Gene3D" id="3.40.50.720">
    <property type="entry name" value="NAD(P)-binding Rossmann-like Domain"/>
    <property type="match status" value="1"/>
</dbReference>
<dbReference type="Pfam" id="PF03551">
    <property type="entry name" value="PadR"/>
    <property type="match status" value="1"/>
</dbReference>
<dbReference type="InterPro" id="IPR017815">
    <property type="entry name" value="Myo-inos-1-P_Synthase_actino"/>
</dbReference>
<keyword evidence="1" id="KW-0175">Coiled coil</keyword>
<organism evidence="5 6">
    <name type="scientific">Streptomyces prasinosporus</name>
    <dbReference type="NCBI Taxonomy" id="68256"/>
    <lineage>
        <taxon>Bacteria</taxon>
        <taxon>Bacillati</taxon>
        <taxon>Actinomycetota</taxon>
        <taxon>Actinomycetes</taxon>
        <taxon>Kitasatosporales</taxon>
        <taxon>Streptomycetaceae</taxon>
        <taxon>Streptomyces</taxon>
        <taxon>Streptomyces albogriseolus group</taxon>
    </lineage>
</organism>
<dbReference type="EMBL" id="BAAAXF010000054">
    <property type="protein sequence ID" value="GAA3500310.1"/>
    <property type="molecule type" value="Genomic_DNA"/>
</dbReference>
<dbReference type="InterPro" id="IPR052199">
    <property type="entry name" value="MIPS"/>
</dbReference>
<dbReference type="SUPFAM" id="SSF55347">
    <property type="entry name" value="Glyceraldehyde-3-phosphate dehydrogenase-like, C-terminal domain"/>
    <property type="match status" value="1"/>
</dbReference>
<sequence length="603" mass="67020">MSRRSGILEFAVLGLLRESPMHGYELRKRLNTSLGVFRAFSYGTLYPCLKTLLANGWLIEEPGNTAEDALAAPLAGRRAKIVYRLTAEGKEHFEQLLSQTGPDAYEDETFAARFAFFGQTSRDVRMRVLEGRRSRLEERLEKMRASLARTRERLDDYTLELQRHGMESVEREVRWLNELIESERAGRDLKGSATGGARSAGHHIWSDGRPAPVRGRPPAGYARRHRHVRPAEGPHSYTQGATGMGSVRVAIVGVGNCAASLVQGVEYYKDADPASKVPGLMHVQFGDYHVRDVEFVAAFDVDAKKVGLDLADAIGASENNTIKICDVPRTGVTVQRGHTLDGLGKYYRETIEESAEEPVDVVQVLKDKQVDVLVCYLPVGSEDAAKFYAQCAIDAKVAFVNALPVFIAGTKEWADKFTEAGVPIVGDDIKSQVGATITHRVMAKLFEDRGVILDRTMQLNVGGNMDFKNMLERERLESKKISKTQAVTSQIPDRELGEKNVHIGPSDYVAWLDDRKWAYVRLEGRAFGDVPLNLEYKLEVWDSPNSAGVIIDALRAAKIAKDRGIGGPILSASSYFMKSPPVQYFDDEARQNVEKFIKGEVER</sequence>
<dbReference type="InterPro" id="IPR036390">
    <property type="entry name" value="WH_DNA-bd_sf"/>
</dbReference>
<feature type="region of interest" description="Disordered" evidence="2">
    <location>
        <begin position="188"/>
        <end position="214"/>
    </location>
</feature>
<protein>
    <recommendedName>
        <fullName evidence="7">Inositol-3-phosphate synthase</fullName>
    </recommendedName>
</protein>
<dbReference type="PANTHER" id="PTHR43125:SF1">
    <property type="entry name" value="INOSITOL-3-PHOSPHATE SYNTHASE"/>
    <property type="match status" value="1"/>
</dbReference>
<keyword evidence="6" id="KW-1185">Reference proteome</keyword>
<dbReference type="SUPFAM" id="SSF51735">
    <property type="entry name" value="NAD(P)-binding Rossmann-fold domains"/>
    <property type="match status" value="1"/>
</dbReference>
<feature type="domain" description="Transcription regulator PadR N-terminal" evidence="4">
    <location>
        <begin position="12"/>
        <end position="94"/>
    </location>
</feature>
<dbReference type="SUPFAM" id="SSF46785">
    <property type="entry name" value="Winged helix' DNA-binding domain"/>
    <property type="match status" value="1"/>
</dbReference>
<feature type="coiled-coil region" evidence="1">
    <location>
        <begin position="126"/>
        <end position="167"/>
    </location>
</feature>
<comment type="caution">
    <text evidence="5">The sequence shown here is derived from an EMBL/GenBank/DDBJ whole genome shotgun (WGS) entry which is preliminary data.</text>
</comment>
<proteinExistence type="predicted"/>
<dbReference type="InterPro" id="IPR036388">
    <property type="entry name" value="WH-like_DNA-bd_sf"/>
</dbReference>
<accession>A0ABP6TZK3</accession>
<dbReference type="Gene3D" id="1.10.10.10">
    <property type="entry name" value="Winged helix-like DNA-binding domain superfamily/Winged helix DNA-binding domain"/>
    <property type="match status" value="1"/>
</dbReference>
<evidence type="ECO:0000259" key="4">
    <source>
        <dbReference type="Pfam" id="PF03551"/>
    </source>
</evidence>
<dbReference type="Pfam" id="PF01658">
    <property type="entry name" value="Inos-1-P_synth"/>
    <property type="match status" value="1"/>
</dbReference>
<reference evidence="6" key="1">
    <citation type="journal article" date="2019" name="Int. J. Syst. Evol. Microbiol.">
        <title>The Global Catalogue of Microorganisms (GCM) 10K type strain sequencing project: providing services to taxonomists for standard genome sequencing and annotation.</title>
        <authorList>
            <consortium name="The Broad Institute Genomics Platform"/>
            <consortium name="The Broad Institute Genome Sequencing Center for Infectious Disease"/>
            <person name="Wu L."/>
            <person name="Ma J."/>
        </authorList>
    </citation>
    <scope>NUCLEOTIDE SEQUENCE [LARGE SCALE GENOMIC DNA]</scope>
    <source>
        <strain evidence="6">JCM 4816</strain>
    </source>
</reference>
<dbReference type="InterPro" id="IPR036291">
    <property type="entry name" value="NAD(P)-bd_dom_sf"/>
</dbReference>
<feature type="domain" description="Myo-inositol-1-phosphate synthase GAPDH-like" evidence="3">
    <location>
        <begin position="434"/>
        <end position="543"/>
    </location>
</feature>
<evidence type="ECO:0000256" key="1">
    <source>
        <dbReference type="SAM" id="Coils"/>
    </source>
</evidence>
<dbReference type="Proteomes" id="UP001501455">
    <property type="component" value="Unassembled WGS sequence"/>
</dbReference>
<evidence type="ECO:0008006" key="7">
    <source>
        <dbReference type="Google" id="ProtNLM"/>
    </source>
</evidence>
<dbReference type="Gene3D" id="3.30.360.10">
    <property type="entry name" value="Dihydrodipicolinate Reductase, domain 2"/>
    <property type="match status" value="1"/>
</dbReference>